<dbReference type="EMBL" id="JBHTCS010000009">
    <property type="protein sequence ID" value="MFC7447161.1"/>
    <property type="molecule type" value="Genomic_DNA"/>
</dbReference>
<dbReference type="Gene3D" id="3.40.605.10">
    <property type="entry name" value="Aldehyde Dehydrogenase, Chain A, domain 1"/>
    <property type="match status" value="1"/>
</dbReference>
<dbReference type="CDD" id="cd07078">
    <property type="entry name" value="ALDH"/>
    <property type="match status" value="1"/>
</dbReference>
<evidence type="ECO:0000256" key="1">
    <source>
        <dbReference type="ARBA" id="ARBA00023002"/>
    </source>
</evidence>
<proteinExistence type="predicted"/>
<dbReference type="InterPro" id="IPR016161">
    <property type="entry name" value="Ald_DH/histidinol_DH"/>
</dbReference>
<dbReference type="InterPro" id="IPR050740">
    <property type="entry name" value="Aldehyde_DH_Superfamily"/>
</dbReference>
<dbReference type="InterPro" id="IPR016163">
    <property type="entry name" value="Ald_DH_C"/>
</dbReference>
<accession>A0ABW2RTY8</accession>
<dbReference type="PANTHER" id="PTHR43353">
    <property type="entry name" value="SUCCINATE-SEMIALDEHYDE DEHYDROGENASE, MITOCHONDRIAL"/>
    <property type="match status" value="1"/>
</dbReference>
<feature type="domain" description="Aldehyde dehydrogenase" evidence="2">
    <location>
        <begin position="18"/>
        <end position="482"/>
    </location>
</feature>
<comment type="caution">
    <text evidence="3">The sequence shown here is derived from an EMBL/GenBank/DDBJ whole genome shotgun (WGS) entry which is preliminary data.</text>
</comment>
<dbReference type="InterPro" id="IPR016162">
    <property type="entry name" value="Ald_DH_N"/>
</dbReference>
<sequence length="488" mass="51968">MTRQLPEIHARPLIGGEWTDRDLERRNVYSPVTGAALGSIALCDSRFADMALSAANRAAGDWSHTTVFERIEVFEKVKQVLAARRDEIATVIAYEVGKEFAHESRGEIDEAIAHFDEAITGCRDLEGRLLPSAVPSCRNYAYRVARGTVVAIQPWNFPIAMAVQHIAPALAGGNTVVMLPAPTTTLSATLLVECLVEAGLPAGVLNLVTGDGAVIGDALTRDERADVVAFTGSTATGRLIAANAHNRAQILELGGNGPMVILEDADLDKAAEGVVMSSTVASGQACTSAELILVHSEVYDAFAARLVAEVENTTRVGDPFDEQTTMGPLQNESTAIKVATHVRDAIDNGAKVLTGGSPLTGFDTDLYWPPTVLTGVTNDMLISRSETFGPVMPLQRIESEDEALAIIDASEYGLASSVYTRDIGRGLRFAERASTGMANVNLPSVWSEYHLPFGGRSGKGSGTGRVQGRFALTDVFTELKTIIVDLGQ</sequence>
<keyword evidence="4" id="KW-1185">Reference proteome</keyword>
<keyword evidence="1" id="KW-0560">Oxidoreductase</keyword>
<reference evidence="4" key="1">
    <citation type="journal article" date="2019" name="Int. J. Syst. Evol. Microbiol.">
        <title>The Global Catalogue of Microorganisms (GCM) 10K type strain sequencing project: providing services to taxonomists for standard genome sequencing and annotation.</title>
        <authorList>
            <consortium name="The Broad Institute Genomics Platform"/>
            <consortium name="The Broad Institute Genome Sequencing Center for Infectious Disease"/>
            <person name="Wu L."/>
            <person name="Ma J."/>
        </authorList>
    </citation>
    <scope>NUCLEOTIDE SEQUENCE [LARGE SCALE GENOMIC DNA]</scope>
    <source>
        <strain evidence="4">ICMP 19430</strain>
    </source>
</reference>
<dbReference type="Pfam" id="PF00171">
    <property type="entry name" value="Aldedh"/>
    <property type="match status" value="1"/>
</dbReference>
<evidence type="ECO:0000259" key="2">
    <source>
        <dbReference type="Pfam" id="PF00171"/>
    </source>
</evidence>
<dbReference type="Gene3D" id="3.40.309.10">
    <property type="entry name" value="Aldehyde Dehydrogenase, Chain A, domain 2"/>
    <property type="match status" value="1"/>
</dbReference>
<evidence type="ECO:0000313" key="3">
    <source>
        <dbReference type="EMBL" id="MFC7447161.1"/>
    </source>
</evidence>
<dbReference type="InterPro" id="IPR015590">
    <property type="entry name" value="Aldehyde_DH_dom"/>
</dbReference>
<evidence type="ECO:0000313" key="4">
    <source>
        <dbReference type="Proteomes" id="UP001596484"/>
    </source>
</evidence>
<dbReference type="PANTHER" id="PTHR43353:SF5">
    <property type="entry name" value="SUCCINATE-SEMIALDEHYDE DEHYDROGENASE, MITOCHONDRIAL"/>
    <property type="match status" value="1"/>
</dbReference>
<dbReference type="RefSeq" id="WP_378402034.1">
    <property type="nucleotide sequence ID" value="NZ_JBHTCS010000009.1"/>
</dbReference>
<name>A0ABW2RTY8_9NOCA</name>
<dbReference type="Proteomes" id="UP001596484">
    <property type="component" value="Unassembled WGS sequence"/>
</dbReference>
<gene>
    <name evidence="3" type="ORF">ACFQS9_04565</name>
</gene>
<protein>
    <submittedName>
        <fullName evidence="3">Aldehyde dehydrogenase family protein</fullName>
    </submittedName>
</protein>
<organism evidence="3 4">
    <name type="scientific">Rhodococcus daqingensis</name>
    <dbReference type="NCBI Taxonomy" id="2479363"/>
    <lineage>
        <taxon>Bacteria</taxon>
        <taxon>Bacillati</taxon>
        <taxon>Actinomycetota</taxon>
        <taxon>Actinomycetes</taxon>
        <taxon>Mycobacteriales</taxon>
        <taxon>Nocardiaceae</taxon>
        <taxon>Rhodococcus</taxon>
    </lineage>
</organism>
<dbReference type="SUPFAM" id="SSF53720">
    <property type="entry name" value="ALDH-like"/>
    <property type="match status" value="1"/>
</dbReference>